<accession>A0A5B6URB5</accession>
<dbReference type="Proteomes" id="UP000325315">
    <property type="component" value="Unassembled WGS sequence"/>
</dbReference>
<sequence length="90" mass="10297">MGWRVGRGTEISVWEDHWIPGKEIDGWGHQTESEVKLLADLIDAENSEWKTELVEHTFTADITEKVLQIPLTKNPEADIQIWRGELSATI</sequence>
<proteinExistence type="predicted"/>
<evidence type="ECO:0000313" key="1">
    <source>
        <dbReference type="EMBL" id="KAA3460600.1"/>
    </source>
</evidence>
<evidence type="ECO:0000313" key="2">
    <source>
        <dbReference type="Proteomes" id="UP000325315"/>
    </source>
</evidence>
<organism evidence="1 2">
    <name type="scientific">Gossypium australe</name>
    <dbReference type="NCBI Taxonomy" id="47621"/>
    <lineage>
        <taxon>Eukaryota</taxon>
        <taxon>Viridiplantae</taxon>
        <taxon>Streptophyta</taxon>
        <taxon>Embryophyta</taxon>
        <taxon>Tracheophyta</taxon>
        <taxon>Spermatophyta</taxon>
        <taxon>Magnoliopsida</taxon>
        <taxon>eudicotyledons</taxon>
        <taxon>Gunneridae</taxon>
        <taxon>Pentapetalae</taxon>
        <taxon>rosids</taxon>
        <taxon>malvids</taxon>
        <taxon>Malvales</taxon>
        <taxon>Malvaceae</taxon>
        <taxon>Malvoideae</taxon>
        <taxon>Gossypium</taxon>
    </lineage>
</organism>
<keyword evidence="2" id="KW-1185">Reference proteome</keyword>
<gene>
    <name evidence="1" type="ORF">EPI10_027250</name>
</gene>
<comment type="caution">
    <text evidence="1">The sequence shown here is derived from an EMBL/GenBank/DDBJ whole genome shotgun (WGS) entry which is preliminary data.</text>
</comment>
<dbReference type="AlphaFoldDB" id="A0A5B6URB5"/>
<protein>
    <submittedName>
        <fullName evidence="1">ABC transporter C family member 10</fullName>
    </submittedName>
</protein>
<dbReference type="EMBL" id="SMMG02000009">
    <property type="protein sequence ID" value="KAA3460600.1"/>
    <property type="molecule type" value="Genomic_DNA"/>
</dbReference>
<name>A0A5B6URB5_9ROSI</name>
<reference evidence="2" key="1">
    <citation type="journal article" date="2019" name="Plant Biotechnol. J.">
        <title>Genome sequencing of the Australian wild diploid species Gossypium australe highlights disease resistance and delayed gland morphogenesis.</title>
        <authorList>
            <person name="Cai Y."/>
            <person name="Cai X."/>
            <person name="Wang Q."/>
            <person name="Wang P."/>
            <person name="Zhang Y."/>
            <person name="Cai C."/>
            <person name="Xu Y."/>
            <person name="Wang K."/>
            <person name="Zhou Z."/>
            <person name="Wang C."/>
            <person name="Geng S."/>
            <person name="Li B."/>
            <person name="Dong Q."/>
            <person name="Hou Y."/>
            <person name="Wang H."/>
            <person name="Ai P."/>
            <person name="Liu Z."/>
            <person name="Yi F."/>
            <person name="Sun M."/>
            <person name="An G."/>
            <person name="Cheng J."/>
            <person name="Zhang Y."/>
            <person name="Shi Q."/>
            <person name="Xie Y."/>
            <person name="Shi X."/>
            <person name="Chang Y."/>
            <person name="Huang F."/>
            <person name="Chen Y."/>
            <person name="Hong S."/>
            <person name="Mi L."/>
            <person name="Sun Q."/>
            <person name="Zhang L."/>
            <person name="Zhou B."/>
            <person name="Peng R."/>
            <person name="Zhang X."/>
            <person name="Liu F."/>
        </authorList>
    </citation>
    <scope>NUCLEOTIDE SEQUENCE [LARGE SCALE GENOMIC DNA]</scope>
    <source>
        <strain evidence="2">cv. PA1801</strain>
    </source>
</reference>